<dbReference type="CDD" id="cd02955">
    <property type="entry name" value="SSP411"/>
    <property type="match status" value="1"/>
</dbReference>
<dbReference type="Proteomes" id="UP000886251">
    <property type="component" value="Unassembled WGS sequence"/>
</dbReference>
<name>A0A831W8C5_9GAMM</name>
<dbReference type="InterPro" id="IPR004879">
    <property type="entry name" value="Ssp411-like_TRX"/>
</dbReference>
<dbReference type="Pfam" id="PF03190">
    <property type="entry name" value="Thioredox_DsbH"/>
    <property type="match status" value="1"/>
</dbReference>
<dbReference type="InterPro" id="IPR024705">
    <property type="entry name" value="Ssp411"/>
</dbReference>
<feature type="non-terminal residue" evidence="2">
    <location>
        <position position="271"/>
    </location>
</feature>
<dbReference type="InterPro" id="IPR008928">
    <property type="entry name" value="6-hairpin_glycosidase_sf"/>
</dbReference>
<comment type="caution">
    <text evidence="2">The sequence shown here is derived from an EMBL/GenBank/DDBJ whole genome shotgun (WGS) entry which is preliminary data.</text>
</comment>
<proteinExistence type="predicted"/>
<evidence type="ECO:0000313" key="2">
    <source>
        <dbReference type="EMBL" id="HEB97461.1"/>
    </source>
</evidence>
<dbReference type="AlphaFoldDB" id="A0A831W8C5"/>
<gene>
    <name evidence="2" type="ORF">ENI96_13645</name>
</gene>
<dbReference type="EMBL" id="DRKP01000171">
    <property type="protein sequence ID" value="HEB97461.1"/>
    <property type="molecule type" value="Genomic_DNA"/>
</dbReference>
<dbReference type="SUPFAM" id="SSF52833">
    <property type="entry name" value="Thioredoxin-like"/>
    <property type="match status" value="1"/>
</dbReference>
<accession>A0A831W8C5</accession>
<sequence>MSNNRLADATSPYLQQHATNPVHWQPWDRQALELAREQNRPILLSIGYSACHWCHVMAHESFEDPETAALMNQLFVNIKVDREERPDLDRIYQSAHQLLARRPGGWPLTLFLTPDDQTPFFAGTYFPPQPRHGLPAFRDLLRSIHQAWLEQGAEIREQNQALRQALAQLNPAAGSGRPVLDATPLESARQQLARSFDETWGGFGQAPKFPHPASLERLLRHWAATAVNGNPDARSLHVVDHTLTRMALGGINDQLGGGFCRYSVDEQWMIP</sequence>
<organism evidence="2">
    <name type="scientific">Sedimenticola thiotaurini</name>
    <dbReference type="NCBI Taxonomy" id="1543721"/>
    <lineage>
        <taxon>Bacteria</taxon>
        <taxon>Pseudomonadati</taxon>
        <taxon>Pseudomonadota</taxon>
        <taxon>Gammaproteobacteria</taxon>
        <taxon>Chromatiales</taxon>
        <taxon>Sedimenticolaceae</taxon>
        <taxon>Sedimenticola</taxon>
    </lineage>
</organism>
<feature type="domain" description="Spermatogenesis-associated protein 20-like TRX" evidence="1">
    <location>
        <begin position="3"/>
        <end position="166"/>
    </location>
</feature>
<evidence type="ECO:0000259" key="1">
    <source>
        <dbReference type="Pfam" id="PF03190"/>
    </source>
</evidence>
<dbReference type="PANTHER" id="PTHR42899:SF1">
    <property type="entry name" value="SPERMATOGENESIS-ASSOCIATED PROTEIN 20"/>
    <property type="match status" value="1"/>
</dbReference>
<dbReference type="GO" id="GO:0005975">
    <property type="term" value="P:carbohydrate metabolic process"/>
    <property type="evidence" value="ECO:0007669"/>
    <property type="project" value="InterPro"/>
</dbReference>
<reference evidence="2" key="1">
    <citation type="journal article" date="2020" name="mSystems">
        <title>Genome- and Community-Level Interaction Insights into Carbon Utilization and Element Cycling Functions of Hydrothermarchaeota in Hydrothermal Sediment.</title>
        <authorList>
            <person name="Zhou Z."/>
            <person name="Liu Y."/>
            <person name="Xu W."/>
            <person name="Pan J."/>
            <person name="Luo Z.H."/>
            <person name="Li M."/>
        </authorList>
    </citation>
    <scope>NUCLEOTIDE SEQUENCE [LARGE SCALE GENOMIC DNA]</scope>
    <source>
        <strain evidence="2">HyVt-443</strain>
    </source>
</reference>
<dbReference type="Gene3D" id="3.40.30.10">
    <property type="entry name" value="Glutaredoxin"/>
    <property type="match status" value="1"/>
</dbReference>
<dbReference type="InterPro" id="IPR036249">
    <property type="entry name" value="Thioredoxin-like_sf"/>
</dbReference>
<dbReference type="SUPFAM" id="SSF48208">
    <property type="entry name" value="Six-hairpin glycosidases"/>
    <property type="match status" value="1"/>
</dbReference>
<protein>
    <submittedName>
        <fullName evidence="2">Thioredoxin domain-containing protein</fullName>
    </submittedName>
</protein>
<dbReference type="PANTHER" id="PTHR42899">
    <property type="entry name" value="SPERMATOGENESIS-ASSOCIATED PROTEIN 20"/>
    <property type="match status" value="1"/>
</dbReference>